<evidence type="ECO:0000256" key="1">
    <source>
        <dbReference type="SAM" id="Phobius"/>
    </source>
</evidence>
<dbReference type="RefSeq" id="WP_089200071.1">
    <property type="nucleotide sequence ID" value="NZ_NHRJ02000005.1"/>
</dbReference>
<comment type="caution">
    <text evidence="2">The sequence shown here is derived from an EMBL/GenBank/DDBJ whole genome shotgun (WGS) entry which is preliminary data.</text>
</comment>
<gene>
    <name evidence="2" type="ORF">CBW46_011010</name>
</gene>
<dbReference type="EMBL" id="NHRJ02000005">
    <property type="protein sequence ID" value="PZE20699.1"/>
    <property type="molecule type" value="Genomic_DNA"/>
</dbReference>
<dbReference type="AlphaFoldDB" id="A0A2W1N7T6"/>
<evidence type="ECO:0000313" key="2">
    <source>
        <dbReference type="EMBL" id="PZE20699.1"/>
    </source>
</evidence>
<keyword evidence="1" id="KW-0472">Membrane</keyword>
<reference evidence="2" key="1">
    <citation type="submission" date="2018-06" db="EMBL/GenBank/DDBJ databases">
        <title>Paenibacillus xerothermodurans sp. nov. an extremely dry heat resistant spore forming bacterium isolated from the soil of Cape Canaveral, Florida.</title>
        <authorList>
            <person name="Seuylemezian A."/>
            <person name="Kaur N."/>
            <person name="Patil P."/>
            <person name="Patil P."/>
            <person name="Mayilraj S."/>
            <person name="Vaishampayan P."/>
        </authorList>
    </citation>
    <scope>NUCLEOTIDE SEQUENCE [LARGE SCALE GENOMIC DNA]</scope>
    <source>
        <strain evidence="2">ATCC 27380</strain>
    </source>
</reference>
<feature type="transmembrane region" description="Helical" evidence="1">
    <location>
        <begin position="51"/>
        <end position="70"/>
    </location>
</feature>
<evidence type="ECO:0000313" key="3">
    <source>
        <dbReference type="Proteomes" id="UP000214746"/>
    </source>
</evidence>
<dbReference type="OrthoDB" id="2664992at2"/>
<sequence>MGNSKYDTPPPVAVEEDAEYIQAEFASTQQTEHLPPEAKTELGFTPQPIRYFGYFFFASAALMLIIGLVLQCME</sequence>
<name>A0A2W1N7T6_PAEXE</name>
<organism evidence="2 3">
    <name type="scientific">Paenibacillus xerothermodurans</name>
    <dbReference type="NCBI Taxonomy" id="1977292"/>
    <lineage>
        <taxon>Bacteria</taxon>
        <taxon>Bacillati</taxon>
        <taxon>Bacillota</taxon>
        <taxon>Bacilli</taxon>
        <taxon>Bacillales</taxon>
        <taxon>Paenibacillaceae</taxon>
        <taxon>Paenibacillus</taxon>
    </lineage>
</organism>
<protein>
    <submittedName>
        <fullName evidence="2">Uncharacterized protein</fullName>
    </submittedName>
</protein>
<proteinExistence type="predicted"/>
<keyword evidence="1" id="KW-0812">Transmembrane</keyword>
<accession>A0A2W1N7T6</accession>
<dbReference type="Proteomes" id="UP000214746">
    <property type="component" value="Unassembled WGS sequence"/>
</dbReference>
<keyword evidence="1" id="KW-1133">Transmembrane helix</keyword>
<keyword evidence="3" id="KW-1185">Reference proteome</keyword>